<dbReference type="SUPFAM" id="SSF100950">
    <property type="entry name" value="NagB/RpiA/CoA transferase-like"/>
    <property type="match status" value="1"/>
</dbReference>
<sequence length="325" mass="35972">MGKINKITLKEAAGLINDGDLLAFSGFTIWRRPVALCYEIIRQGKKDLHLFEVQGGFHSDMLIGAGCVKIWEGSFMGQELLGKVGVNLSRKQVAGEIITDDFSHGHAVGRIQAGAINVPFFPTALAMGSDILNPEYDGLARAGLRDGSNPKIASKKYEIVKDPFFDMGELLLMPAVKPDISIVYAPMVGNEGTVRVLSQSYNDSDVIKASDKIIVICEEIVPDSYLRQDPTKNLASGYEIDYVVECPWSAHPTGSQSYYDCDADFLRDFNAKTRTQEGFDQWAQEWIFGVNSQEEYLEKLGVARLEKLRASVALGYSTRVKRGTR</sequence>
<dbReference type="STRING" id="485916.Dtox_1906"/>
<name>C8VXU1_DESAS</name>
<keyword evidence="2" id="KW-1185">Reference proteome</keyword>
<dbReference type="AlphaFoldDB" id="C8VXU1"/>
<dbReference type="OrthoDB" id="9777193at2"/>
<dbReference type="EMBL" id="CP001720">
    <property type="protein sequence ID" value="ACV62747.1"/>
    <property type="molecule type" value="Genomic_DNA"/>
</dbReference>
<gene>
    <name evidence="1" type="ordered locus">Dtox_1906</name>
</gene>
<dbReference type="InterPro" id="IPR004165">
    <property type="entry name" value="CoA_trans_fam_I"/>
</dbReference>
<keyword evidence="1" id="KW-0808">Transferase</keyword>
<dbReference type="RefSeq" id="WP_015757452.1">
    <property type="nucleotide sequence ID" value="NC_013216.1"/>
</dbReference>
<dbReference type="Gene3D" id="3.30.30.40">
    <property type="match status" value="1"/>
</dbReference>
<dbReference type="InterPro" id="IPR037171">
    <property type="entry name" value="NagB/RpiA_transferase-like"/>
</dbReference>
<evidence type="ECO:0000313" key="2">
    <source>
        <dbReference type="Proteomes" id="UP000002217"/>
    </source>
</evidence>
<reference evidence="1 2" key="1">
    <citation type="journal article" date="2009" name="Stand. Genomic Sci.">
        <title>Complete genome sequence of Desulfotomaculum acetoxidans type strain (5575).</title>
        <authorList>
            <person name="Spring S."/>
            <person name="Lapidus A."/>
            <person name="Schroder M."/>
            <person name="Gleim D."/>
            <person name="Sims D."/>
            <person name="Meincke L."/>
            <person name="Glavina Del Rio T."/>
            <person name="Tice H."/>
            <person name="Copeland A."/>
            <person name="Cheng J.F."/>
            <person name="Lucas S."/>
            <person name="Chen F."/>
            <person name="Nolan M."/>
            <person name="Bruce D."/>
            <person name="Goodwin L."/>
            <person name="Pitluck S."/>
            <person name="Ivanova N."/>
            <person name="Mavromatis K."/>
            <person name="Mikhailova N."/>
            <person name="Pati A."/>
            <person name="Chen A."/>
            <person name="Palaniappan K."/>
            <person name="Land M."/>
            <person name="Hauser L."/>
            <person name="Chang Y.J."/>
            <person name="Jeffries C.D."/>
            <person name="Chain P."/>
            <person name="Saunders E."/>
            <person name="Brettin T."/>
            <person name="Detter J.C."/>
            <person name="Goker M."/>
            <person name="Bristow J."/>
            <person name="Eisen J.A."/>
            <person name="Markowitz V."/>
            <person name="Hugenholtz P."/>
            <person name="Kyrpides N.C."/>
            <person name="Klenk H.P."/>
            <person name="Han C."/>
        </authorList>
    </citation>
    <scope>NUCLEOTIDE SEQUENCE [LARGE SCALE GENOMIC DNA]</scope>
    <source>
        <strain evidence="2">ATCC 49208 / DSM 771 / VKM B-1644</strain>
    </source>
</reference>
<dbReference type="HOGENOM" id="CLU_049557_0_0_9"/>
<organism evidence="1 2">
    <name type="scientific">Desulfofarcimen acetoxidans (strain ATCC 49208 / DSM 771 / KCTC 5769 / VKM B-1644 / 5575)</name>
    <name type="common">Desulfotomaculum acetoxidans</name>
    <dbReference type="NCBI Taxonomy" id="485916"/>
    <lineage>
        <taxon>Bacteria</taxon>
        <taxon>Bacillati</taxon>
        <taxon>Bacillota</taxon>
        <taxon>Clostridia</taxon>
        <taxon>Eubacteriales</taxon>
        <taxon>Peptococcaceae</taxon>
        <taxon>Desulfofarcimen</taxon>
    </lineage>
</organism>
<dbReference type="Pfam" id="PF01144">
    <property type="entry name" value="CoA_trans"/>
    <property type="match status" value="1"/>
</dbReference>
<evidence type="ECO:0000313" key="1">
    <source>
        <dbReference type="EMBL" id="ACV62747.1"/>
    </source>
</evidence>
<dbReference type="Proteomes" id="UP000002217">
    <property type="component" value="Chromosome"/>
</dbReference>
<dbReference type="GO" id="GO:0008410">
    <property type="term" value="F:CoA-transferase activity"/>
    <property type="evidence" value="ECO:0007669"/>
    <property type="project" value="InterPro"/>
</dbReference>
<protein>
    <submittedName>
        <fullName evidence="1">Coenzyme A transferase</fullName>
    </submittedName>
</protein>
<dbReference type="Gene3D" id="3.40.1080.10">
    <property type="entry name" value="Glutaconate Coenzyme A-transferase"/>
    <property type="match status" value="1"/>
</dbReference>
<dbReference type="eggNOG" id="COG1788">
    <property type="taxonomic scope" value="Bacteria"/>
</dbReference>
<accession>C8VXU1</accession>
<dbReference type="KEGG" id="dae:Dtox_1906"/>
<proteinExistence type="predicted"/>
<dbReference type="SMART" id="SM00882">
    <property type="entry name" value="CoA_trans"/>
    <property type="match status" value="1"/>
</dbReference>